<gene>
    <name evidence="1" type="ORF">MX635_05180</name>
</gene>
<name>A0AAW8R9W7_CARDV</name>
<evidence type="ECO:0000313" key="2">
    <source>
        <dbReference type="Proteomes" id="UP001249945"/>
    </source>
</evidence>
<reference evidence="1" key="1">
    <citation type="submission" date="2022-04" db="EMBL/GenBank/DDBJ databases">
        <title>Draft genome sequences of lactic acid bacteria (LAB) strains involved in meat spoilage.</title>
        <authorList>
            <person name="Palevich N."/>
        </authorList>
    </citation>
    <scope>NUCLEOTIDE SEQUENCE</scope>
    <source>
        <strain evidence="1">9-14</strain>
    </source>
</reference>
<organism evidence="1 2">
    <name type="scientific">Carnobacterium divergens</name>
    <name type="common">Lactobacillus divergens</name>
    <dbReference type="NCBI Taxonomy" id="2748"/>
    <lineage>
        <taxon>Bacteria</taxon>
        <taxon>Bacillati</taxon>
        <taxon>Bacillota</taxon>
        <taxon>Bacilli</taxon>
        <taxon>Lactobacillales</taxon>
        <taxon>Carnobacteriaceae</taxon>
        <taxon>Carnobacterium</taxon>
    </lineage>
</organism>
<evidence type="ECO:0000313" key="1">
    <source>
        <dbReference type="EMBL" id="MDT1973787.1"/>
    </source>
</evidence>
<dbReference type="EMBL" id="JALRMR010000004">
    <property type="protein sequence ID" value="MDT1973787.1"/>
    <property type="molecule type" value="Genomic_DNA"/>
</dbReference>
<proteinExistence type="predicted"/>
<evidence type="ECO:0008006" key="3">
    <source>
        <dbReference type="Google" id="ProtNLM"/>
    </source>
</evidence>
<dbReference type="RefSeq" id="WP_311780221.1">
    <property type="nucleotide sequence ID" value="NZ_JALRMR010000004.1"/>
</dbReference>
<sequence>MSKKLNRFQKRSINEFINDQEKDLDEMQQHIYDMIILYRLTNEEVGSLLTSVMLRVMSNDKNKPKLEEMGITKFNLSVDVVSEIQKILTKSYVDKLDADGKVKKK</sequence>
<comment type="caution">
    <text evidence="1">The sequence shown here is derived from an EMBL/GenBank/DDBJ whole genome shotgun (WGS) entry which is preliminary data.</text>
</comment>
<accession>A0AAW8R9W7</accession>
<protein>
    <recommendedName>
        <fullName evidence="3">Phage protein</fullName>
    </recommendedName>
</protein>
<dbReference type="AlphaFoldDB" id="A0AAW8R9W7"/>
<dbReference type="Proteomes" id="UP001249945">
    <property type="component" value="Unassembled WGS sequence"/>
</dbReference>